<accession>A0A0B5BK64</accession>
<dbReference type="STRING" id="345632.GPICK_07700"/>
<feature type="domain" description="DUF362" evidence="1">
    <location>
        <begin position="19"/>
        <end position="111"/>
    </location>
</feature>
<dbReference type="HOGENOM" id="CLU_562166_0_0_7"/>
<dbReference type="AlphaFoldDB" id="A0A0B5BK64"/>
<dbReference type="Proteomes" id="UP000057609">
    <property type="component" value="Chromosome"/>
</dbReference>
<organism evidence="2 3">
    <name type="scientific">Geobacter pickeringii</name>
    <dbReference type="NCBI Taxonomy" id="345632"/>
    <lineage>
        <taxon>Bacteria</taxon>
        <taxon>Pseudomonadati</taxon>
        <taxon>Thermodesulfobacteriota</taxon>
        <taxon>Desulfuromonadia</taxon>
        <taxon>Geobacterales</taxon>
        <taxon>Geobacteraceae</taxon>
        <taxon>Geobacter</taxon>
    </lineage>
</organism>
<dbReference type="Pfam" id="PF04015">
    <property type="entry name" value="DUF362"/>
    <property type="match status" value="2"/>
</dbReference>
<name>A0A0B5BK64_9BACT</name>
<dbReference type="KEGG" id="gpi:GPICK_07700"/>
<gene>
    <name evidence="2" type="ORF">GPICK_07700</name>
</gene>
<dbReference type="EMBL" id="CP009788">
    <property type="protein sequence ID" value="AJE04855.1"/>
    <property type="molecule type" value="Genomic_DNA"/>
</dbReference>
<sequence>MEALLPESVFNLVKPGDTVILKPNWVMEGHKYRPDEWEYVITHPAVITAVLRHVLKRLCGSGRVVIIDGPTTEASFSKLIAHYPVSMWHEIAKASHVTLEVIDLREHEWETRNDIIVKRHELPGDPRGKTEVNLRDASSEFWGHQKSNRGYHGADYDRSETNRAHDGHHNLYRVSRTVIEGDVFINLPKLKTHRKAGITCCLKNLVGINTYKNYLPHHSEGGPSEGGDQFPVDNVNARIEGPLMAFLKRHVLRNPLLARLLSPFNTLGKQIFGDTRQVVRSGNWYGNDTIWRMILDLNKVLFYANPDGSLREGTLVNAKRYIGIVDGILAGEGHGPLAPDPVEMGYLFCGTNPVAIDAVCASFMGFDPLKIPSISRAFQVSQYPLCDFNLDDVRVTVGEGEFPLANLPAELIVPCEPQFGWKGHIERQDEAHAPQD</sequence>
<feature type="domain" description="DUF362" evidence="1">
    <location>
        <begin position="164"/>
        <end position="361"/>
    </location>
</feature>
<evidence type="ECO:0000313" key="3">
    <source>
        <dbReference type="Proteomes" id="UP000057609"/>
    </source>
</evidence>
<evidence type="ECO:0000259" key="1">
    <source>
        <dbReference type="Pfam" id="PF04015"/>
    </source>
</evidence>
<proteinExistence type="predicted"/>
<dbReference type="InterPro" id="IPR007160">
    <property type="entry name" value="DUF362"/>
</dbReference>
<keyword evidence="3" id="KW-1185">Reference proteome</keyword>
<evidence type="ECO:0000313" key="2">
    <source>
        <dbReference type="EMBL" id="AJE04855.1"/>
    </source>
</evidence>
<protein>
    <recommendedName>
        <fullName evidence="1">DUF362 domain-containing protein</fullName>
    </recommendedName>
</protein>
<reference evidence="2 3" key="1">
    <citation type="journal article" date="2015" name="Genome Announc.">
        <title>Complete Genome of Geobacter pickeringii G13T, a Metal-Reducing Isolate from Sedimentary Kaolin Deposits.</title>
        <authorList>
            <person name="Badalamenti J.P."/>
            <person name="Bond D.R."/>
        </authorList>
    </citation>
    <scope>NUCLEOTIDE SEQUENCE [LARGE SCALE GENOMIC DNA]</scope>
    <source>
        <strain evidence="2 3">G13</strain>
    </source>
</reference>